<dbReference type="AlphaFoldDB" id="A0A0L1ITI3"/>
<keyword evidence="3" id="KW-0238">DNA-binding</keyword>
<dbReference type="InterPro" id="IPR001138">
    <property type="entry name" value="Zn2Cys6_DnaBD"/>
</dbReference>
<evidence type="ECO:0000256" key="5">
    <source>
        <dbReference type="ARBA" id="ARBA00023242"/>
    </source>
</evidence>
<dbReference type="InterPro" id="IPR036864">
    <property type="entry name" value="Zn2-C6_fun-type_DNA-bd_sf"/>
</dbReference>
<dbReference type="RefSeq" id="XP_015403722.1">
    <property type="nucleotide sequence ID" value="XM_015554420.1"/>
</dbReference>
<reference evidence="8 9" key="1">
    <citation type="submission" date="2014-06" db="EMBL/GenBank/DDBJ databases">
        <title>The Genome of the Aflatoxigenic Filamentous Fungus Aspergillus nomius.</title>
        <authorList>
            <person name="Moore M.G."/>
            <person name="Shannon B.M."/>
            <person name="Brian M.M."/>
        </authorList>
    </citation>
    <scope>NUCLEOTIDE SEQUENCE [LARGE SCALE GENOMIC DNA]</scope>
    <source>
        <strain evidence="8 9">NRRL 13137</strain>
    </source>
</reference>
<feature type="compositionally biased region" description="Polar residues" evidence="6">
    <location>
        <begin position="128"/>
        <end position="153"/>
    </location>
</feature>
<protein>
    <submittedName>
        <fullName evidence="8">Zn(II)2Cys6 transcription factor</fullName>
    </submittedName>
</protein>
<gene>
    <name evidence="8" type="ORF">ANOM_009164</name>
</gene>
<keyword evidence="4" id="KW-0804">Transcription</keyword>
<keyword evidence="2" id="KW-0805">Transcription regulation</keyword>
<evidence type="ECO:0000256" key="2">
    <source>
        <dbReference type="ARBA" id="ARBA00023015"/>
    </source>
</evidence>
<dbReference type="GO" id="GO:0016831">
    <property type="term" value="F:carboxy-lyase activity"/>
    <property type="evidence" value="ECO:0007669"/>
    <property type="project" value="TreeGrafter"/>
</dbReference>
<dbReference type="Gene3D" id="4.10.240.10">
    <property type="entry name" value="Zn(2)-C6 fungal-type DNA-binding domain"/>
    <property type="match status" value="1"/>
</dbReference>
<dbReference type="PROSITE" id="PS50048">
    <property type="entry name" value="ZN2_CY6_FUNGAL_2"/>
    <property type="match status" value="1"/>
</dbReference>
<dbReference type="SUPFAM" id="SSF57701">
    <property type="entry name" value="Zn2/Cys6 DNA-binding domain"/>
    <property type="match status" value="1"/>
</dbReference>
<feature type="domain" description="Zn(2)-C6 fungal-type" evidence="7">
    <location>
        <begin position="28"/>
        <end position="59"/>
    </location>
</feature>
<evidence type="ECO:0000256" key="1">
    <source>
        <dbReference type="ARBA" id="ARBA00022723"/>
    </source>
</evidence>
<dbReference type="GO" id="GO:0006351">
    <property type="term" value="P:DNA-templated transcription"/>
    <property type="evidence" value="ECO:0007669"/>
    <property type="project" value="InterPro"/>
</dbReference>
<keyword evidence="9" id="KW-1185">Reference proteome</keyword>
<evidence type="ECO:0000259" key="7">
    <source>
        <dbReference type="PROSITE" id="PS50048"/>
    </source>
</evidence>
<evidence type="ECO:0000256" key="4">
    <source>
        <dbReference type="ARBA" id="ARBA00023163"/>
    </source>
</evidence>
<proteinExistence type="predicted"/>
<evidence type="ECO:0000256" key="6">
    <source>
        <dbReference type="SAM" id="MobiDB-lite"/>
    </source>
</evidence>
<dbReference type="PROSITE" id="PS00463">
    <property type="entry name" value="ZN2_CY6_FUNGAL_1"/>
    <property type="match status" value="1"/>
</dbReference>
<dbReference type="GeneID" id="26810968"/>
<evidence type="ECO:0000313" key="9">
    <source>
        <dbReference type="Proteomes" id="UP000037505"/>
    </source>
</evidence>
<dbReference type="GO" id="GO:0009893">
    <property type="term" value="P:positive regulation of metabolic process"/>
    <property type="evidence" value="ECO:0007669"/>
    <property type="project" value="UniProtKB-ARBA"/>
</dbReference>
<name>A0A0L1ITI3_ASPN3</name>
<keyword evidence="1" id="KW-0479">Metal-binding</keyword>
<evidence type="ECO:0000256" key="3">
    <source>
        <dbReference type="ARBA" id="ARBA00023125"/>
    </source>
</evidence>
<dbReference type="Pfam" id="PF00172">
    <property type="entry name" value="Zn_clus"/>
    <property type="match status" value="1"/>
</dbReference>
<dbReference type="InterPro" id="IPR004507">
    <property type="entry name" value="UbiX-like"/>
</dbReference>
<feature type="region of interest" description="Disordered" evidence="6">
    <location>
        <begin position="128"/>
        <end position="158"/>
    </location>
</feature>
<evidence type="ECO:0000313" key="8">
    <source>
        <dbReference type="EMBL" id="KNG82799.1"/>
    </source>
</evidence>
<organism evidence="8 9">
    <name type="scientific">Aspergillus nomiae NRRL (strain ATCC 15546 / NRRL 13137 / CBS 260.88 / M93)</name>
    <dbReference type="NCBI Taxonomy" id="1509407"/>
    <lineage>
        <taxon>Eukaryota</taxon>
        <taxon>Fungi</taxon>
        <taxon>Dikarya</taxon>
        <taxon>Ascomycota</taxon>
        <taxon>Pezizomycotina</taxon>
        <taxon>Eurotiomycetes</taxon>
        <taxon>Eurotiomycetidae</taxon>
        <taxon>Eurotiales</taxon>
        <taxon>Aspergillaceae</taxon>
        <taxon>Aspergillus</taxon>
        <taxon>Aspergillus subgen. Circumdati</taxon>
    </lineage>
</organism>
<dbReference type="SMART" id="SM00066">
    <property type="entry name" value="GAL4"/>
    <property type="match status" value="1"/>
</dbReference>
<keyword evidence="5" id="KW-0539">Nucleus</keyword>
<dbReference type="PANTHER" id="PTHR43374">
    <property type="entry name" value="FLAVIN PRENYLTRANSFERASE"/>
    <property type="match status" value="1"/>
</dbReference>
<comment type="caution">
    <text evidence="8">The sequence shown here is derived from an EMBL/GenBank/DDBJ whole genome shotgun (WGS) entry which is preliminary data.</text>
</comment>
<dbReference type="OrthoDB" id="1747771at2759"/>
<dbReference type="GO" id="GO:0000981">
    <property type="term" value="F:DNA-binding transcription factor activity, RNA polymerase II-specific"/>
    <property type="evidence" value="ECO:0007669"/>
    <property type="project" value="InterPro"/>
</dbReference>
<feature type="region of interest" description="Disordered" evidence="6">
    <location>
        <begin position="60"/>
        <end position="81"/>
    </location>
</feature>
<dbReference type="GO" id="GO:0003677">
    <property type="term" value="F:DNA binding"/>
    <property type="evidence" value="ECO:0007669"/>
    <property type="project" value="UniProtKB-KW"/>
</dbReference>
<dbReference type="Proteomes" id="UP000037505">
    <property type="component" value="Unassembled WGS sequence"/>
</dbReference>
<dbReference type="CDD" id="cd12148">
    <property type="entry name" value="fungal_TF_MHR"/>
    <property type="match status" value="1"/>
</dbReference>
<dbReference type="InterPro" id="IPR007219">
    <property type="entry name" value="XnlR_reg_dom"/>
</dbReference>
<dbReference type="Pfam" id="PF04082">
    <property type="entry name" value="Fungal_trans"/>
    <property type="match status" value="1"/>
</dbReference>
<dbReference type="CDD" id="cd00067">
    <property type="entry name" value="GAL4"/>
    <property type="match status" value="1"/>
</dbReference>
<dbReference type="PANTHER" id="PTHR43374:SF5">
    <property type="entry name" value="ZN(II)2CYS6 TRANSCRIPTION FACTOR (EUROFUNG)"/>
    <property type="match status" value="1"/>
</dbReference>
<dbReference type="EMBL" id="JNOM01000315">
    <property type="protein sequence ID" value="KNG82799.1"/>
    <property type="molecule type" value="Genomic_DNA"/>
</dbReference>
<sequence>MAENAYPYDTAIVRELLKNKRKTRGIRSCFPCRHRKVRCDGREPCSNCIKRGHSELCRVPTASGSEARVPQPTPRDVKGPNELNLAAVNSTIEEAQSQSSTDPSLLISKLEKIEEQISSLKADLRATVTATSQSPHSVSETRNNGQSRTQPASKSPGRYFVEDATGATIYLGSHSDTPLALGCRRASAAGDTMLHDALIDQFVPRAYPFTNLWGAEATAKAVCETLPDDSDIIRYWQVYQSIVYPFYPSLVTIDEFGPALFAFLDERVAAEEATTEDFGPDSSWLALLFAVLACGVQFSDDPIKERDLRSKVLICSSFQCLRMSNFFNHTNLDQIQAMTLIGHCLRNNLDTNSAWILMGSTIRLAQSIGLHEASPSLPESEQFQRNRLWWTIVWQDTFLSFTYDRPPSTITMSCPIPYRQQTGGLSFQESIFTICNILLNKARQETAGSLEDAQQSALRYKRQLEKVWDDAAPFFTDKARCTSVQAHLERLALGVHLGYGICRLSRVYMSEMEPSSSLYNGAAMDCVNQAMHAIESFLDLHRFSASVCRSWAFVHNAVSCAITLKGLETPPTEDQRNPDVLVRRLIAVLEKEEKDSEWCDADTNVRYFGPYSRALKALREIYREVAV</sequence>
<dbReference type="GO" id="GO:0008270">
    <property type="term" value="F:zinc ion binding"/>
    <property type="evidence" value="ECO:0007669"/>
    <property type="project" value="InterPro"/>
</dbReference>
<dbReference type="STRING" id="1509407.A0A0L1ITI3"/>
<dbReference type="SMART" id="SM00906">
    <property type="entry name" value="Fungal_trans"/>
    <property type="match status" value="1"/>
</dbReference>
<accession>A0A0L1ITI3</accession>